<protein>
    <submittedName>
        <fullName evidence="1">Glycosyl transferase WbiF</fullName>
    </submittedName>
</protein>
<name>A0A0H3HFU6_BURP2</name>
<dbReference type="CDD" id="cd04186">
    <property type="entry name" value="GT_2_like_c"/>
    <property type="match status" value="1"/>
</dbReference>
<accession>A0A0H3HFU6</accession>
<keyword evidence="1" id="KW-0808">Transferase</keyword>
<reference evidence="1 2" key="1">
    <citation type="journal article" date="2012" name="PLoS ONE">
        <title>Evolution of Burkholderia pseudomallei in recurrent melioidosis.</title>
        <authorList>
            <person name="Hayden H.S."/>
            <person name="Lim R."/>
            <person name="Brittnacher M.J."/>
            <person name="Sims E.H."/>
            <person name="Ramage E.R."/>
            <person name="Fong C."/>
            <person name="Wu Z."/>
            <person name="Crist E."/>
            <person name="Chang J."/>
            <person name="Zhou Y."/>
            <person name="Radey M."/>
            <person name="Rohmer L."/>
            <person name="Haugen E."/>
            <person name="Gillett W."/>
            <person name="Wuthiekanun V."/>
            <person name="Peacock S.J."/>
            <person name="Kaul R."/>
            <person name="Miller S.I."/>
            <person name="Manoil C."/>
            <person name="Jacobs M.A."/>
        </authorList>
    </citation>
    <scope>NUCLEOTIDE SEQUENCE [LARGE SCALE GENOMIC DNA]</scope>
    <source>
        <strain evidence="1 2">1026b</strain>
    </source>
</reference>
<dbReference type="KEGG" id="bpz:BP1026B_I0644"/>
<dbReference type="Proteomes" id="UP000010087">
    <property type="component" value="Chromosome 1"/>
</dbReference>
<dbReference type="SUPFAM" id="SSF53448">
    <property type="entry name" value="Nucleotide-diphospho-sugar transferases"/>
    <property type="match status" value="1"/>
</dbReference>
<dbReference type="PATRIC" id="fig|884204.3.peg.701"/>
<gene>
    <name evidence="1" type="primary">wbiF</name>
    <name evidence="1" type="ordered locus">BP1026B_I0644</name>
</gene>
<dbReference type="EMBL" id="CP002833">
    <property type="protein sequence ID" value="AFI65308.1"/>
    <property type="molecule type" value="Genomic_DNA"/>
</dbReference>
<sequence>MATAHESAISSNVAALLMHWMAGCQSVRSKQAISLVLQGCLRVPHSEPKFLTVSIVVYRPDVRQLTRTLSSLLVALEKLDGSRPGARTALYLVDNGGAPGSLPAFDEMLARGIDCTVINGHGNVGYGRGHNHAIERVASRYHLILNPDVDLDENALVTAIDFFDAHSDVGLVAPRVDDEQGHTQYLCRRYPTLFDLFVRGFMPAGIRNAFSRRLARYEMRDVINATDVVWDPAIVSGCFMLFRTDVLKALGGFDARYFLYFEDYDLSLRTHDVARVAYVPRVLIRHYGGGAARKGMRHVRLFAISAYHFFNRFGWKWL</sequence>
<organism evidence="1 2">
    <name type="scientific">Burkholderia pseudomallei (strain 1026b)</name>
    <dbReference type="NCBI Taxonomy" id="884204"/>
    <lineage>
        <taxon>Bacteria</taxon>
        <taxon>Pseudomonadati</taxon>
        <taxon>Pseudomonadota</taxon>
        <taxon>Betaproteobacteria</taxon>
        <taxon>Burkholderiales</taxon>
        <taxon>Burkholderiaceae</taxon>
        <taxon>Burkholderia</taxon>
        <taxon>pseudomallei group</taxon>
    </lineage>
</organism>
<dbReference type="Pfam" id="PF13641">
    <property type="entry name" value="Glyco_tranf_2_3"/>
    <property type="match status" value="1"/>
</dbReference>
<dbReference type="PANTHER" id="PTHR43179:SF10">
    <property type="entry name" value="GLYCOSYL TRANSFERASE"/>
    <property type="match status" value="1"/>
</dbReference>
<proteinExistence type="predicted"/>
<evidence type="ECO:0000313" key="1">
    <source>
        <dbReference type="EMBL" id="AFI65308.1"/>
    </source>
</evidence>
<evidence type="ECO:0000313" key="2">
    <source>
        <dbReference type="Proteomes" id="UP000010087"/>
    </source>
</evidence>
<dbReference type="Gene3D" id="3.90.550.10">
    <property type="entry name" value="Spore Coat Polysaccharide Biosynthesis Protein SpsA, Chain A"/>
    <property type="match status" value="1"/>
</dbReference>
<dbReference type="AlphaFoldDB" id="A0A0H3HFU6"/>
<dbReference type="InterPro" id="IPR029044">
    <property type="entry name" value="Nucleotide-diphossugar_trans"/>
</dbReference>
<dbReference type="PANTHER" id="PTHR43179">
    <property type="entry name" value="RHAMNOSYLTRANSFERASE WBBL"/>
    <property type="match status" value="1"/>
</dbReference>
<dbReference type="GO" id="GO:0016740">
    <property type="term" value="F:transferase activity"/>
    <property type="evidence" value="ECO:0007669"/>
    <property type="project" value="UniProtKB-KW"/>
</dbReference>